<dbReference type="Proteomes" id="UP000317982">
    <property type="component" value="Unassembled WGS sequence"/>
</dbReference>
<keyword evidence="2" id="KW-1185">Reference proteome</keyword>
<sequence>MPARYTDAQQTVDAARTALLSTAGVRVVGVEEYRGRRIDADYRFGPHECQAFGRMEAGGWEVRRVDGSTFVRVDAGMLVANGLQDRAAELVGGRWLQVTALVPKLPGADAVTLDGLLRTLPFDALRGGRVVPVAFRGEATAMVVASSGASMLVHVGTDPYPIRIVVPAAGTSYEFRSYGEAPHVVAPADAFDVTGFHDVDGN</sequence>
<comment type="caution">
    <text evidence="1">The sequence shown here is derived from an EMBL/GenBank/DDBJ whole genome shotgun (WGS) entry which is preliminary data.</text>
</comment>
<organism evidence="1 2">
    <name type="scientific">Cryptosporangium phraense</name>
    <dbReference type="NCBI Taxonomy" id="2593070"/>
    <lineage>
        <taxon>Bacteria</taxon>
        <taxon>Bacillati</taxon>
        <taxon>Actinomycetota</taxon>
        <taxon>Actinomycetes</taxon>
        <taxon>Cryptosporangiales</taxon>
        <taxon>Cryptosporangiaceae</taxon>
        <taxon>Cryptosporangium</taxon>
    </lineage>
</organism>
<dbReference type="EMBL" id="VIRS01000021">
    <property type="protein sequence ID" value="TQS41975.1"/>
    <property type="molecule type" value="Genomic_DNA"/>
</dbReference>
<protein>
    <submittedName>
        <fullName evidence="1">Uncharacterized protein</fullName>
    </submittedName>
</protein>
<accession>A0A545AML3</accession>
<evidence type="ECO:0000313" key="1">
    <source>
        <dbReference type="EMBL" id="TQS41975.1"/>
    </source>
</evidence>
<proteinExistence type="predicted"/>
<reference evidence="1 2" key="1">
    <citation type="submission" date="2019-07" db="EMBL/GenBank/DDBJ databases">
        <title>Cryptosporangium phraense sp. nov., isolated from plant litter.</title>
        <authorList>
            <person name="Suriyachadkun C."/>
        </authorList>
    </citation>
    <scope>NUCLEOTIDE SEQUENCE [LARGE SCALE GENOMIC DNA]</scope>
    <source>
        <strain evidence="1 2">A-T 5661</strain>
    </source>
</reference>
<dbReference type="AlphaFoldDB" id="A0A545AML3"/>
<dbReference type="InParanoid" id="A0A545AML3"/>
<evidence type="ECO:0000313" key="2">
    <source>
        <dbReference type="Proteomes" id="UP000317982"/>
    </source>
</evidence>
<name>A0A545AML3_9ACTN</name>
<gene>
    <name evidence="1" type="ORF">FL583_27230</name>
</gene>
<dbReference type="RefSeq" id="WP_142707687.1">
    <property type="nucleotide sequence ID" value="NZ_VIRS01000021.1"/>
</dbReference>